<keyword evidence="2 5" id="KW-0689">Ribosomal protein</keyword>
<sequence length="54" mass="6469">MAVQKSKPSRSKRNMRRMHDVIKQHTFSIDKISGETHIRHHMTLKGYYKGKKIF</sequence>
<dbReference type="Pfam" id="PF01783">
    <property type="entry name" value="Ribosomal_L32p"/>
    <property type="match status" value="1"/>
</dbReference>
<dbReference type="HAMAP" id="MF_00340">
    <property type="entry name" value="Ribosomal_bL32"/>
    <property type="match status" value="1"/>
</dbReference>
<name>A0A160SZ42_BUCTT</name>
<dbReference type="RefSeq" id="WP_075472654.1">
    <property type="nucleotide sequence ID" value="NZ_CP135003.1"/>
</dbReference>
<dbReference type="GO" id="GO:0015934">
    <property type="term" value="C:large ribosomal subunit"/>
    <property type="evidence" value="ECO:0007669"/>
    <property type="project" value="InterPro"/>
</dbReference>
<dbReference type="EMBL" id="LN890285">
    <property type="protein sequence ID" value="CUR53206.1"/>
    <property type="molecule type" value="Genomic_DNA"/>
</dbReference>
<dbReference type="PATRIC" id="fig|98804.3.peg.221"/>
<accession>A0A160SZ42</accession>
<evidence type="ECO:0000256" key="4">
    <source>
        <dbReference type="ARBA" id="ARBA00035178"/>
    </source>
</evidence>
<dbReference type="NCBIfam" id="TIGR01031">
    <property type="entry name" value="rpmF_bact"/>
    <property type="match status" value="1"/>
</dbReference>
<keyword evidence="3 5" id="KW-0687">Ribonucleoprotein</keyword>
<dbReference type="GO" id="GO:0006412">
    <property type="term" value="P:translation"/>
    <property type="evidence" value="ECO:0007669"/>
    <property type="project" value="UniProtKB-UniRule"/>
</dbReference>
<dbReference type="OrthoDB" id="9801927at2"/>
<gene>
    <name evidence="5 6" type="primary">rpmF</name>
    <name evidence="6" type="ORF">BTSPAZIEG_0234</name>
</gene>
<evidence type="ECO:0000256" key="2">
    <source>
        <dbReference type="ARBA" id="ARBA00022980"/>
    </source>
</evidence>
<dbReference type="InterPro" id="IPR002677">
    <property type="entry name" value="Ribosomal_bL32"/>
</dbReference>
<dbReference type="Proteomes" id="UP000243633">
    <property type="component" value="Chromosome 1"/>
</dbReference>
<dbReference type="SUPFAM" id="SSF57829">
    <property type="entry name" value="Zn-binding ribosomal proteins"/>
    <property type="match status" value="1"/>
</dbReference>
<dbReference type="InterPro" id="IPR044957">
    <property type="entry name" value="Ribosomal_bL32_bact"/>
</dbReference>
<proteinExistence type="inferred from homology"/>
<dbReference type="STRING" id="98804.BTSPAZIEG_0234"/>
<keyword evidence="7" id="KW-1185">Reference proteome</keyword>
<evidence type="ECO:0000256" key="1">
    <source>
        <dbReference type="ARBA" id="ARBA00008560"/>
    </source>
</evidence>
<evidence type="ECO:0000313" key="6">
    <source>
        <dbReference type="EMBL" id="CUR53206.1"/>
    </source>
</evidence>
<comment type="similarity">
    <text evidence="1 5">Belongs to the bacterial ribosomal protein bL32 family.</text>
</comment>
<organism evidence="6 7">
    <name type="scientific">Buchnera aphidicola subsp. Tuberolachnus salignus</name>
    <dbReference type="NCBI Taxonomy" id="98804"/>
    <lineage>
        <taxon>Bacteria</taxon>
        <taxon>Pseudomonadati</taxon>
        <taxon>Pseudomonadota</taxon>
        <taxon>Gammaproteobacteria</taxon>
        <taxon>Enterobacterales</taxon>
        <taxon>Erwiniaceae</taxon>
        <taxon>Buchnera</taxon>
    </lineage>
</organism>
<reference evidence="7" key="1">
    <citation type="submission" date="2015-10" db="EMBL/GenBank/DDBJ databases">
        <authorList>
            <person name="Manzano-Marin A."/>
            <person name="Manzano-Marin A."/>
        </authorList>
    </citation>
    <scope>NUCLEOTIDE SEQUENCE [LARGE SCALE GENOMIC DNA]</scope>
    <source>
        <strain evidence="7">BTs</strain>
    </source>
</reference>
<evidence type="ECO:0000313" key="7">
    <source>
        <dbReference type="Proteomes" id="UP000243633"/>
    </source>
</evidence>
<dbReference type="GO" id="GO:0003735">
    <property type="term" value="F:structural constituent of ribosome"/>
    <property type="evidence" value="ECO:0007669"/>
    <property type="project" value="InterPro"/>
</dbReference>
<dbReference type="InterPro" id="IPR011332">
    <property type="entry name" value="Ribosomal_zn-bd"/>
</dbReference>
<protein>
    <recommendedName>
        <fullName evidence="4 5">Large ribosomal subunit protein bL32</fullName>
    </recommendedName>
</protein>
<evidence type="ECO:0000256" key="3">
    <source>
        <dbReference type="ARBA" id="ARBA00023274"/>
    </source>
</evidence>
<dbReference type="PANTHER" id="PTHR35534">
    <property type="entry name" value="50S RIBOSOMAL PROTEIN L32"/>
    <property type="match status" value="1"/>
</dbReference>
<dbReference type="AlphaFoldDB" id="A0A160SZ42"/>
<evidence type="ECO:0000256" key="5">
    <source>
        <dbReference type="HAMAP-Rule" id="MF_00340"/>
    </source>
</evidence>
<dbReference type="PANTHER" id="PTHR35534:SF1">
    <property type="entry name" value="LARGE RIBOSOMAL SUBUNIT PROTEIN BL32"/>
    <property type="match status" value="1"/>
</dbReference>